<feature type="transmembrane region" description="Helical" evidence="1">
    <location>
        <begin position="272"/>
        <end position="295"/>
    </location>
</feature>
<dbReference type="WBParaSite" id="Pan_g4980.t1">
    <property type="protein sequence ID" value="Pan_g4980.t1"/>
    <property type="gene ID" value="Pan_g4980"/>
</dbReference>
<evidence type="ECO:0000256" key="1">
    <source>
        <dbReference type="SAM" id="Phobius"/>
    </source>
</evidence>
<name>A0A7E4VZ70_PANRE</name>
<dbReference type="InterPro" id="IPR019421">
    <property type="entry name" value="7TM_GPCR_serpentine_rcpt_Srd"/>
</dbReference>
<reference evidence="3" key="2">
    <citation type="submission" date="2020-10" db="UniProtKB">
        <authorList>
            <consortium name="WormBaseParasite"/>
        </authorList>
    </citation>
    <scope>IDENTIFICATION</scope>
</reference>
<feature type="transmembrane region" description="Helical" evidence="1">
    <location>
        <begin position="128"/>
        <end position="154"/>
    </location>
</feature>
<keyword evidence="1" id="KW-0472">Membrane</keyword>
<dbReference type="Pfam" id="PF10317">
    <property type="entry name" value="7TM_GPCR_Srd"/>
    <property type="match status" value="1"/>
</dbReference>
<dbReference type="Proteomes" id="UP000492821">
    <property type="component" value="Unassembled WGS sequence"/>
</dbReference>
<protein>
    <submittedName>
        <fullName evidence="3">G_PROTEIN_RECEP_F1_2 domain-containing protein</fullName>
    </submittedName>
</protein>
<organism evidence="2 3">
    <name type="scientific">Panagrellus redivivus</name>
    <name type="common">Microworm</name>
    <dbReference type="NCBI Taxonomy" id="6233"/>
    <lineage>
        <taxon>Eukaryota</taxon>
        <taxon>Metazoa</taxon>
        <taxon>Ecdysozoa</taxon>
        <taxon>Nematoda</taxon>
        <taxon>Chromadorea</taxon>
        <taxon>Rhabditida</taxon>
        <taxon>Tylenchina</taxon>
        <taxon>Panagrolaimomorpha</taxon>
        <taxon>Panagrolaimoidea</taxon>
        <taxon>Panagrolaimidae</taxon>
        <taxon>Panagrellus</taxon>
    </lineage>
</organism>
<feature type="transmembrane region" description="Helical" evidence="1">
    <location>
        <begin position="43"/>
        <end position="68"/>
    </location>
</feature>
<feature type="transmembrane region" description="Helical" evidence="1">
    <location>
        <begin position="6"/>
        <end position="31"/>
    </location>
</feature>
<keyword evidence="1" id="KW-0812">Transmembrane</keyword>
<dbReference type="AlphaFoldDB" id="A0A7E4VZ70"/>
<accession>A0A7E4VZ70</accession>
<feature type="transmembrane region" description="Helical" evidence="1">
    <location>
        <begin position="88"/>
        <end position="107"/>
    </location>
</feature>
<feature type="transmembrane region" description="Helical" evidence="1">
    <location>
        <begin position="190"/>
        <end position="211"/>
    </location>
</feature>
<proteinExistence type="predicted"/>
<keyword evidence="2" id="KW-1185">Reference proteome</keyword>
<evidence type="ECO:0000313" key="3">
    <source>
        <dbReference type="WBParaSite" id="Pan_g4980.t1"/>
    </source>
</evidence>
<sequence length="354" mass="40141">MVRLGTFIYVNETIASILSYSLNACLLYCVIKNWKPEFRRLNMVLVQNIVLDLIYGIFPLLTGMYLSIVDGQIIVVMTGLVKYLNADIAGVTYCMYTSVLSLCVYAFPMQFFLRYKTLCEQQDVSTWLHVLLSAFTMCPTMIIFVAACTCYVFKSNMEVMDPHAALVLSEYVNLTPETPYIVGDPHSPTVAGVFCMALILFFISCGIVFFYNYCISRFVHRTVILTAQFKHFYLMMHRTFIIQAVVFIVAAVLPVSSLCFCVLLKIRDVHYILALGAAVFSWSPVINPIVSIYLVRPYRRILLFKLCRLIRFLGGKYRKSNAVASTTKSSTPATVFTVPEIIFTHEITVVSTLK</sequence>
<feature type="transmembrane region" description="Helical" evidence="1">
    <location>
        <begin position="240"/>
        <end position="266"/>
    </location>
</feature>
<evidence type="ECO:0000313" key="2">
    <source>
        <dbReference type="Proteomes" id="UP000492821"/>
    </source>
</evidence>
<keyword evidence="1" id="KW-1133">Transmembrane helix</keyword>
<reference evidence="2" key="1">
    <citation type="journal article" date="2013" name="Genetics">
        <title>The draft genome and transcriptome of Panagrellus redivivus are shaped by the harsh demands of a free-living lifestyle.</title>
        <authorList>
            <person name="Srinivasan J."/>
            <person name="Dillman A.R."/>
            <person name="Macchietto M.G."/>
            <person name="Heikkinen L."/>
            <person name="Lakso M."/>
            <person name="Fracchia K.M."/>
            <person name="Antoshechkin I."/>
            <person name="Mortazavi A."/>
            <person name="Wong G."/>
            <person name="Sternberg P.W."/>
        </authorList>
    </citation>
    <scope>NUCLEOTIDE SEQUENCE [LARGE SCALE GENOMIC DNA]</scope>
    <source>
        <strain evidence="2">MT8872</strain>
    </source>
</reference>